<dbReference type="Gene3D" id="3.60.15.10">
    <property type="entry name" value="Ribonuclease Z/Hydroxyacylglutathione hydrolase-like"/>
    <property type="match status" value="1"/>
</dbReference>
<evidence type="ECO:0000313" key="3">
    <source>
        <dbReference type="Proteomes" id="UP001284601"/>
    </source>
</evidence>
<dbReference type="Proteomes" id="UP001284601">
    <property type="component" value="Unassembled WGS sequence"/>
</dbReference>
<protein>
    <submittedName>
        <fullName evidence="2">MBL fold metallo-hydrolase</fullName>
    </submittedName>
</protein>
<dbReference type="RefSeq" id="WP_318595414.1">
    <property type="nucleotide sequence ID" value="NZ_JAWSTH010000003.1"/>
</dbReference>
<dbReference type="InterPro" id="IPR036866">
    <property type="entry name" value="RibonucZ/Hydroxyglut_hydro"/>
</dbReference>
<gene>
    <name evidence="2" type="ORF">R7226_02305</name>
</gene>
<dbReference type="InterPro" id="IPR001279">
    <property type="entry name" value="Metallo-B-lactamas"/>
</dbReference>
<keyword evidence="3" id="KW-1185">Reference proteome</keyword>
<dbReference type="PANTHER" id="PTHR42951">
    <property type="entry name" value="METALLO-BETA-LACTAMASE DOMAIN-CONTAINING"/>
    <property type="match status" value="1"/>
</dbReference>
<dbReference type="InterPro" id="IPR050855">
    <property type="entry name" value="NDM-1-like"/>
</dbReference>
<evidence type="ECO:0000259" key="1">
    <source>
        <dbReference type="SMART" id="SM00849"/>
    </source>
</evidence>
<dbReference type="Pfam" id="PF00753">
    <property type="entry name" value="Lactamase_B"/>
    <property type="match status" value="1"/>
</dbReference>
<feature type="domain" description="Metallo-beta-lactamase" evidence="1">
    <location>
        <begin position="21"/>
        <end position="244"/>
    </location>
</feature>
<reference evidence="2 3" key="2">
    <citation type="submission" date="2023-10" db="EMBL/GenBank/DDBJ databases">
        <authorList>
            <person name="Han X.F."/>
        </authorList>
    </citation>
    <scope>NUCLEOTIDE SEQUENCE [LARGE SCALE GENOMIC DNA]</scope>
    <source>
        <strain evidence="2 3">KCTC 39840</strain>
    </source>
</reference>
<name>A0ABU4HKD3_9ACTN</name>
<dbReference type="EMBL" id="JAWSTH010000003">
    <property type="protein sequence ID" value="MDW5593152.1"/>
    <property type="molecule type" value="Genomic_DNA"/>
</dbReference>
<reference evidence="3" key="1">
    <citation type="submission" date="2023-07" db="EMBL/GenBank/DDBJ databases">
        <title>Conexibacter stalactiti sp. nov., isolated from stalactites in a lava cave and emended description of the genus Conexibacter.</title>
        <authorList>
            <person name="Lee S.D."/>
        </authorList>
    </citation>
    <scope>NUCLEOTIDE SEQUENCE [LARGE SCALE GENOMIC DNA]</scope>
    <source>
        <strain evidence="3">KCTC 39840</strain>
    </source>
</reference>
<organism evidence="2 3">
    <name type="scientific">Conexibacter stalactiti</name>
    <dbReference type="NCBI Taxonomy" id="1940611"/>
    <lineage>
        <taxon>Bacteria</taxon>
        <taxon>Bacillati</taxon>
        <taxon>Actinomycetota</taxon>
        <taxon>Thermoleophilia</taxon>
        <taxon>Solirubrobacterales</taxon>
        <taxon>Conexibacteraceae</taxon>
        <taxon>Conexibacter</taxon>
    </lineage>
</organism>
<proteinExistence type="predicted"/>
<sequence length="332" mass="36116">MTTMRSGIHRVELESGYVVGSVNAWLFEGDPFTLVDAGSLLPGAMQRLEAACAGIGRRLEEIEQIVLTHHHVDHVGLAASVAERSGAPVVALAQAATFLTDYDAQMARDFAFARVALELHGFGAEVAARAERELEAEARWAAAVRIDRSVAPGDVVEIGAGAFDVLHRPGHSETDTVFADARRGIVISGDHLMRDHASMPMFDRPIGVLADFAEEAARCARLLDYRRSLARSRGDLDGLVIPGHGDCFDAPRDVIDRHLAFQDLQAREALELFGRGETLTACALAERLWPRTALEWAFLSASTVLGLLGRLEAEEKLARVTLDDGRVGYRSR</sequence>
<comment type="caution">
    <text evidence="2">The sequence shown here is derived from an EMBL/GenBank/DDBJ whole genome shotgun (WGS) entry which is preliminary data.</text>
</comment>
<dbReference type="SMART" id="SM00849">
    <property type="entry name" value="Lactamase_B"/>
    <property type="match status" value="1"/>
</dbReference>
<accession>A0ABU4HKD3</accession>
<evidence type="ECO:0000313" key="2">
    <source>
        <dbReference type="EMBL" id="MDW5593152.1"/>
    </source>
</evidence>
<dbReference type="SUPFAM" id="SSF56281">
    <property type="entry name" value="Metallo-hydrolase/oxidoreductase"/>
    <property type="match status" value="1"/>
</dbReference>